<organism evidence="2">
    <name type="scientific">Telmatobacter sp. DSM 110680</name>
    <dbReference type="NCBI Taxonomy" id="3036704"/>
    <lineage>
        <taxon>Bacteria</taxon>
        <taxon>Pseudomonadati</taxon>
        <taxon>Acidobacteriota</taxon>
        <taxon>Terriglobia</taxon>
        <taxon>Terriglobales</taxon>
        <taxon>Acidobacteriaceae</taxon>
        <taxon>Telmatobacter</taxon>
    </lineage>
</organism>
<reference evidence="2" key="1">
    <citation type="submission" date="2023-03" db="EMBL/GenBank/DDBJ databases">
        <title>Edaphobacter sp.</title>
        <authorList>
            <person name="Huber K.J."/>
            <person name="Papendorf J."/>
            <person name="Pilke C."/>
            <person name="Bunk B."/>
            <person name="Sproeer C."/>
            <person name="Pester M."/>
        </authorList>
    </citation>
    <scope>NUCLEOTIDE SEQUENCE</scope>
    <source>
        <strain evidence="2">DSM 110680</strain>
    </source>
</reference>
<dbReference type="InterPro" id="IPR028973">
    <property type="entry name" value="PhnB-like"/>
</dbReference>
<dbReference type="SUPFAM" id="SSF54593">
    <property type="entry name" value="Glyoxalase/Bleomycin resistance protein/Dihydroxybiphenyl dioxygenase"/>
    <property type="match status" value="1"/>
</dbReference>
<dbReference type="InterPro" id="IPR029068">
    <property type="entry name" value="Glyas_Bleomycin-R_OHBP_Dase"/>
</dbReference>
<evidence type="ECO:0000259" key="1">
    <source>
        <dbReference type="Pfam" id="PF00903"/>
    </source>
</evidence>
<feature type="domain" description="Glyoxalase/fosfomycin resistance/dioxygenase" evidence="1">
    <location>
        <begin position="4"/>
        <end position="129"/>
    </location>
</feature>
<dbReference type="EMBL" id="CP121196">
    <property type="protein sequence ID" value="XBH19498.1"/>
    <property type="molecule type" value="Genomic_DNA"/>
</dbReference>
<dbReference type="InterPro" id="IPR004360">
    <property type="entry name" value="Glyas_Fos-R_dOase_dom"/>
</dbReference>
<evidence type="ECO:0000313" key="2">
    <source>
        <dbReference type="EMBL" id="XBH19498.1"/>
    </source>
</evidence>
<dbReference type="Gene3D" id="3.10.180.10">
    <property type="entry name" value="2,3-Dihydroxybiphenyl 1,2-Dioxygenase, domain 1"/>
    <property type="match status" value="1"/>
</dbReference>
<name>A0AAU7DR44_9BACT</name>
<dbReference type="PANTHER" id="PTHR33990">
    <property type="entry name" value="PROTEIN YJDN-RELATED"/>
    <property type="match status" value="1"/>
</dbReference>
<dbReference type="PANTHER" id="PTHR33990:SF1">
    <property type="entry name" value="PROTEIN YJDN"/>
    <property type="match status" value="1"/>
</dbReference>
<sequence>MRLNTYLNYGGNCAEAFRFYEEHLGGKIGMMMKHGDMPDPSKVLPNMENAVLHATITIGETMLMASDVPPDRWKPMRSAYLALNVASDGDAERLFAVLAEGGEVFMPMQETFFATRFAQLRDRFGTSWMLIHERPMGGRPQ</sequence>
<accession>A0AAU7DR44</accession>
<dbReference type="RefSeq" id="WP_348264716.1">
    <property type="nucleotide sequence ID" value="NZ_CP121196.1"/>
</dbReference>
<dbReference type="Pfam" id="PF00903">
    <property type="entry name" value="Glyoxalase"/>
    <property type="match status" value="1"/>
</dbReference>
<dbReference type="AlphaFoldDB" id="A0AAU7DR44"/>
<gene>
    <name evidence="2" type="ORF">P8935_09295</name>
</gene>
<dbReference type="CDD" id="cd06588">
    <property type="entry name" value="PhnB_like"/>
    <property type="match status" value="1"/>
</dbReference>
<proteinExistence type="predicted"/>
<protein>
    <submittedName>
        <fullName evidence="2">VOC family protein</fullName>
    </submittedName>
</protein>